<dbReference type="Proteomes" id="UP000683925">
    <property type="component" value="Unassembled WGS sequence"/>
</dbReference>
<evidence type="ECO:0000313" key="2">
    <source>
        <dbReference type="Proteomes" id="UP000683925"/>
    </source>
</evidence>
<proteinExistence type="predicted"/>
<gene>
    <name evidence="1" type="ORF">POCTA_138.1.T0850221</name>
</gene>
<keyword evidence="2" id="KW-1185">Reference proteome</keyword>
<dbReference type="EMBL" id="CAJJDP010000084">
    <property type="protein sequence ID" value="CAD8185530.1"/>
    <property type="molecule type" value="Genomic_DNA"/>
</dbReference>
<organism evidence="1 2">
    <name type="scientific">Paramecium octaurelia</name>
    <dbReference type="NCBI Taxonomy" id="43137"/>
    <lineage>
        <taxon>Eukaryota</taxon>
        <taxon>Sar</taxon>
        <taxon>Alveolata</taxon>
        <taxon>Ciliophora</taxon>
        <taxon>Intramacronucleata</taxon>
        <taxon>Oligohymenophorea</taxon>
        <taxon>Peniculida</taxon>
        <taxon>Parameciidae</taxon>
        <taxon>Paramecium</taxon>
    </lineage>
</organism>
<sequence>MKTEAQLPIYTNHSIKITNHNQCHKNNTKYIIFTNIKDHCPANCSQCSVPLECQTCAFGYVVTSDKKCQQENSSILDQIKNTTVGTPLMATFPDGSYILMWYQNGDNAGVYFQLYSADNVKVGDPMKVTGNARRLLSQQSIIQNFYADIISIDYEFFVTWMDASSAATDVKLKKFSSDGTAQSQDILLGTHQNKDLQDIKIPCQIKKTPNNSLLIAYMAKTDNVSNEFSMFISSYDSLMNSLYCINQKLLKEPSYFQVHPFQDVNIVLVIQTSMSLSLDIFIQIMN</sequence>
<protein>
    <submittedName>
        <fullName evidence="1">Uncharacterized protein</fullName>
    </submittedName>
</protein>
<name>A0A8S1W8E4_PAROT</name>
<accession>A0A8S1W8E4</accession>
<reference evidence="1" key="1">
    <citation type="submission" date="2021-01" db="EMBL/GenBank/DDBJ databases">
        <authorList>
            <consortium name="Genoscope - CEA"/>
            <person name="William W."/>
        </authorList>
    </citation>
    <scope>NUCLEOTIDE SEQUENCE</scope>
</reference>
<dbReference type="AlphaFoldDB" id="A0A8S1W8E4"/>
<comment type="caution">
    <text evidence="1">The sequence shown here is derived from an EMBL/GenBank/DDBJ whole genome shotgun (WGS) entry which is preliminary data.</text>
</comment>
<evidence type="ECO:0000313" key="1">
    <source>
        <dbReference type="EMBL" id="CAD8185530.1"/>
    </source>
</evidence>